<feature type="region of interest" description="Disordered" evidence="2">
    <location>
        <begin position="598"/>
        <end position="625"/>
    </location>
</feature>
<dbReference type="AlphaFoldDB" id="A0A7S3ZQQ3"/>
<dbReference type="GO" id="GO:0034451">
    <property type="term" value="C:centriolar satellite"/>
    <property type="evidence" value="ECO:0007669"/>
    <property type="project" value="TreeGrafter"/>
</dbReference>
<reference evidence="3" key="1">
    <citation type="submission" date="2021-01" db="EMBL/GenBank/DDBJ databases">
        <authorList>
            <person name="Corre E."/>
            <person name="Pelletier E."/>
            <person name="Niang G."/>
            <person name="Scheremetjew M."/>
            <person name="Finn R."/>
            <person name="Kale V."/>
            <person name="Holt S."/>
            <person name="Cochrane G."/>
            <person name="Meng A."/>
            <person name="Brown T."/>
            <person name="Cohen L."/>
        </authorList>
    </citation>
    <scope>NUCLEOTIDE SEQUENCE</scope>
    <source>
        <strain evidence="3">CCMP1756</strain>
    </source>
</reference>
<dbReference type="GO" id="GO:0007020">
    <property type="term" value="P:microtubule nucleation"/>
    <property type="evidence" value="ECO:0007669"/>
    <property type="project" value="TreeGrafter"/>
</dbReference>
<dbReference type="GO" id="GO:0005876">
    <property type="term" value="C:spindle microtubule"/>
    <property type="evidence" value="ECO:0007669"/>
    <property type="project" value="TreeGrafter"/>
</dbReference>
<organism evidence="3">
    <name type="scientific">Pelagomonas calceolata</name>
    <dbReference type="NCBI Taxonomy" id="35677"/>
    <lineage>
        <taxon>Eukaryota</taxon>
        <taxon>Sar</taxon>
        <taxon>Stramenopiles</taxon>
        <taxon>Ochrophyta</taxon>
        <taxon>Pelagophyceae</taxon>
        <taxon>Pelagomonadales</taxon>
        <taxon>Pelagomonadaceae</taxon>
        <taxon>Pelagomonas</taxon>
    </lineage>
</organism>
<dbReference type="OrthoDB" id="568502at2759"/>
<feature type="region of interest" description="Disordered" evidence="2">
    <location>
        <begin position="694"/>
        <end position="774"/>
    </location>
</feature>
<evidence type="ECO:0000256" key="2">
    <source>
        <dbReference type="SAM" id="MobiDB-lite"/>
    </source>
</evidence>
<feature type="compositionally biased region" description="Low complexity" evidence="2">
    <location>
        <begin position="519"/>
        <end position="534"/>
    </location>
</feature>
<reference evidence="4" key="2">
    <citation type="submission" date="2021-11" db="EMBL/GenBank/DDBJ databases">
        <authorList>
            <consortium name="Genoscope - CEA"/>
            <person name="William W."/>
        </authorList>
    </citation>
    <scope>NUCLEOTIDE SEQUENCE</scope>
</reference>
<dbReference type="EMBL" id="HBIW01007046">
    <property type="protein sequence ID" value="CAE0690478.1"/>
    <property type="molecule type" value="Transcribed_RNA"/>
</dbReference>
<keyword evidence="5" id="KW-1185">Reference proteome</keyword>
<dbReference type="Proteomes" id="UP000789595">
    <property type="component" value="Unassembled WGS sequence"/>
</dbReference>
<keyword evidence="1" id="KW-0175">Coiled coil</keyword>
<protein>
    <submittedName>
        <fullName evidence="3">Uncharacterized protein</fullName>
    </submittedName>
</protein>
<dbReference type="InterPro" id="IPR042481">
    <property type="entry name" value="CCDC57"/>
</dbReference>
<gene>
    <name evidence="3" type="ORF">PCAL00307_LOCUS5914</name>
    <name evidence="4" type="ORF">PECAL_5P14430</name>
</gene>
<feature type="compositionally biased region" description="Pro residues" evidence="2">
    <location>
        <begin position="725"/>
        <end position="739"/>
    </location>
</feature>
<feature type="region of interest" description="Disordered" evidence="2">
    <location>
        <begin position="510"/>
        <end position="557"/>
    </location>
</feature>
<sequence>MSTAVETPQQAFGADARSLKDLIEAKERELSELGDYRVSSLEAAVKERDEKLRRLQATIGRLRDDFGYNLKLVEERDVELAAAEEAVRCLEDRLRDSDLRKRELTKDVADRNEKLDRAARALAEREATWRQRFDEQKEELDQARWQAQDGARKSREVDAKLRLDYASKLKDAADDAARSRADLERAFEEAQAKRDADRRVADEALLEARRDAESKLQESKVLVRKAEDLRVEAERSAEASSRRCAELEQQLQRERWERDDDNRRGSQRVSELEERLSASKHAFERSRDEASERRTELERRLDAAAESLRKESDRRATELSELRDAHQASLEKTLAEQAALRDACVREALRAERQQNEVLRERAAKVASEAVETARRESQREGAKALDELRAATRRDVTQLAQRSEQIEGALENAQKERSRLAQETAELRIALDTERSEASARYGDLERRRRREVEAARAELPEGYRDASVESDLRKQLDELKLARNPETERLEAALVVAKSDLAEARAELSRERKRRVVAPSSPVKPTTPTKSSAIDDAVASQGPASPLFSDDNGAVSPLRLDIPASLDSEARPSAVEARQREVIAAMRRDLELLRENAASDKQERQREVKRLRDRANESDERRAEAARVVAKRVESLEKDVEARDAELRALRARAPSDDGERVKQLTKAIRELTRKNDELRRQRDDARAELARLQTEEPPLSASKELRSLKAQLAARDAKRAANPPPPPDRYLSPPPGAASKVRGARARKARAPQAPPPRNYNDLRRASEDAS</sequence>
<proteinExistence type="predicted"/>
<feature type="coiled-coil region" evidence="1">
    <location>
        <begin position="38"/>
        <end position="121"/>
    </location>
</feature>
<feature type="coiled-coil region" evidence="1">
    <location>
        <begin position="397"/>
        <end position="431"/>
    </location>
</feature>
<evidence type="ECO:0000313" key="5">
    <source>
        <dbReference type="Proteomes" id="UP000789595"/>
    </source>
</evidence>
<dbReference type="GO" id="GO:0060271">
    <property type="term" value="P:cilium assembly"/>
    <property type="evidence" value="ECO:0007669"/>
    <property type="project" value="TreeGrafter"/>
</dbReference>
<name>A0A7S3ZQQ3_9STRA</name>
<evidence type="ECO:0000313" key="3">
    <source>
        <dbReference type="EMBL" id="CAE0690478.1"/>
    </source>
</evidence>
<feature type="compositionally biased region" description="Basic and acidic residues" evidence="2">
    <location>
        <begin position="764"/>
        <end position="774"/>
    </location>
</feature>
<evidence type="ECO:0000313" key="4">
    <source>
        <dbReference type="EMBL" id="CAH0376850.1"/>
    </source>
</evidence>
<dbReference type="PANTHER" id="PTHR46725:SF1">
    <property type="entry name" value="COILED-COIL DOMAIN-CONTAINING PROTEIN 57"/>
    <property type="match status" value="1"/>
</dbReference>
<accession>A0A7S3ZQQ3</accession>
<dbReference type="PANTHER" id="PTHR46725">
    <property type="entry name" value="COILED-COIL DOMAIN-CONTAINING PROTEIN 57"/>
    <property type="match status" value="1"/>
</dbReference>
<dbReference type="GO" id="GO:0045931">
    <property type="term" value="P:positive regulation of mitotic cell cycle"/>
    <property type="evidence" value="ECO:0007669"/>
    <property type="project" value="TreeGrafter"/>
</dbReference>
<evidence type="ECO:0000256" key="1">
    <source>
        <dbReference type="SAM" id="Coils"/>
    </source>
</evidence>
<feature type="region of interest" description="Disordered" evidence="2">
    <location>
        <begin position="250"/>
        <end position="299"/>
    </location>
</feature>
<dbReference type="EMBL" id="CAKKNE010000005">
    <property type="protein sequence ID" value="CAH0376850.1"/>
    <property type="molecule type" value="Genomic_DNA"/>
</dbReference>